<gene>
    <name evidence="2" type="ORF">OHT53_38145</name>
</gene>
<evidence type="ECO:0000313" key="3">
    <source>
        <dbReference type="Proteomes" id="UP001432071"/>
    </source>
</evidence>
<reference evidence="2" key="1">
    <citation type="submission" date="2022-10" db="EMBL/GenBank/DDBJ databases">
        <title>The complete genomes of actinobacterial strains from the NBC collection.</title>
        <authorList>
            <person name="Joergensen T.S."/>
            <person name="Alvarez Arevalo M."/>
            <person name="Sterndorff E.B."/>
            <person name="Faurdal D."/>
            <person name="Vuksanovic O."/>
            <person name="Mourched A.-S."/>
            <person name="Charusanti P."/>
            <person name="Shaw S."/>
            <person name="Blin K."/>
            <person name="Weber T."/>
        </authorList>
    </citation>
    <scope>NUCLEOTIDE SEQUENCE</scope>
    <source>
        <strain evidence="2">NBC_00302</strain>
    </source>
</reference>
<evidence type="ECO:0000256" key="1">
    <source>
        <dbReference type="SAM" id="Phobius"/>
    </source>
</evidence>
<proteinExistence type="predicted"/>
<feature type="transmembrane region" description="Helical" evidence="1">
    <location>
        <begin position="21"/>
        <end position="42"/>
    </location>
</feature>
<keyword evidence="1" id="KW-1133">Transmembrane helix</keyword>
<dbReference type="GeneID" id="93766933"/>
<evidence type="ECO:0008006" key="4">
    <source>
        <dbReference type="Google" id="ProtNLM"/>
    </source>
</evidence>
<keyword evidence="3" id="KW-1185">Reference proteome</keyword>
<feature type="transmembrane region" description="Helical" evidence="1">
    <location>
        <begin position="122"/>
        <end position="140"/>
    </location>
</feature>
<dbReference type="RefSeq" id="WP_328737388.1">
    <property type="nucleotide sequence ID" value="NZ_CP108038.1"/>
</dbReference>
<feature type="transmembrane region" description="Helical" evidence="1">
    <location>
        <begin position="74"/>
        <end position="91"/>
    </location>
</feature>
<evidence type="ECO:0000313" key="2">
    <source>
        <dbReference type="EMBL" id="WUN91525.1"/>
    </source>
</evidence>
<dbReference type="Proteomes" id="UP001432071">
    <property type="component" value="Chromosome"/>
</dbReference>
<protein>
    <recommendedName>
        <fullName evidence="4">Integral membrane protein</fullName>
    </recommendedName>
</protein>
<accession>A0ABZ1R9Y2</accession>
<feature type="transmembrane region" description="Helical" evidence="1">
    <location>
        <begin position="48"/>
        <end position="67"/>
    </location>
</feature>
<keyword evidence="1" id="KW-0472">Membrane</keyword>
<dbReference type="EMBL" id="CP108038">
    <property type="protein sequence ID" value="WUN91525.1"/>
    <property type="molecule type" value="Genomic_DNA"/>
</dbReference>
<name>A0ABZ1R9Y2_9ACTN</name>
<sequence length="217" mass="22701">MPHDERAMHQALTTPRPPLPVLRAAVFAVVGTVLGTGAHQLLAERPVPWARGATAAAVLFGLGLAGVRRPQRSVTVVVVSVLAQSGLHQWLTRTGHPPVSPAAHVHDPHGTHAAWSDRLHDSLAMTAAHALVAVVAAVLLHRADRACWALAHGLTAAVDAVRARLRLGASRHAGSPGLGGPAAVVPQEGDRPPAFGPLLAYELVRRGPPRTRFAVVN</sequence>
<keyword evidence="1" id="KW-0812">Transmembrane</keyword>
<organism evidence="2 3">
    <name type="scientific">Streptomyces bobili</name>
    <dbReference type="NCBI Taxonomy" id="67280"/>
    <lineage>
        <taxon>Bacteria</taxon>
        <taxon>Bacillati</taxon>
        <taxon>Actinomycetota</taxon>
        <taxon>Actinomycetes</taxon>
        <taxon>Kitasatosporales</taxon>
        <taxon>Streptomycetaceae</taxon>
        <taxon>Streptomyces</taxon>
    </lineage>
</organism>